<evidence type="ECO:0000259" key="7">
    <source>
        <dbReference type="Pfam" id="PF02743"/>
    </source>
</evidence>
<gene>
    <name evidence="8" type="ORF">SteCoe_10417</name>
</gene>
<evidence type="ECO:0000256" key="1">
    <source>
        <dbReference type="ARBA" id="ARBA00004651"/>
    </source>
</evidence>
<dbReference type="SUPFAM" id="SSF103190">
    <property type="entry name" value="Sensory domain-like"/>
    <property type="match status" value="1"/>
</dbReference>
<keyword evidence="4 6" id="KW-1133">Transmembrane helix</keyword>
<name>A0A1R2CFP2_9CILI</name>
<evidence type="ECO:0000256" key="6">
    <source>
        <dbReference type="SAM" id="Phobius"/>
    </source>
</evidence>
<dbReference type="EMBL" id="MPUH01000168">
    <property type="protein sequence ID" value="OMJ87775.1"/>
    <property type="molecule type" value="Genomic_DNA"/>
</dbReference>
<comment type="caution">
    <text evidence="8">The sequence shown here is derived from an EMBL/GenBank/DDBJ whole genome shotgun (WGS) entry which is preliminary data.</text>
</comment>
<dbReference type="Pfam" id="PF02743">
    <property type="entry name" value="dCache_1"/>
    <property type="match status" value="1"/>
</dbReference>
<dbReference type="OrthoDB" id="2150145at2759"/>
<keyword evidence="3 6" id="KW-0812">Transmembrane</keyword>
<dbReference type="CDD" id="cd18773">
    <property type="entry name" value="PDC1_HK_sensor"/>
    <property type="match status" value="1"/>
</dbReference>
<keyword evidence="2" id="KW-1003">Cell membrane</keyword>
<protein>
    <recommendedName>
        <fullName evidence="7">Cache domain-containing protein</fullName>
    </recommendedName>
</protein>
<dbReference type="InterPro" id="IPR029151">
    <property type="entry name" value="Sensor-like_sf"/>
</dbReference>
<keyword evidence="9" id="KW-1185">Reference proteome</keyword>
<accession>A0A1R2CFP2</accession>
<comment type="subcellular location">
    <subcellularLocation>
        <location evidence="1">Cell membrane</location>
        <topology evidence="1">Multi-pass membrane protein</topology>
    </subcellularLocation>
</comment>
<feature type="transmembrane region" description="Helical" evidence="6">
    <location>
        <begin position="257"/>
        <end position="275"/>
    </location>
</feature>
<dbReference type="GO" id="GO:0005886">
    <property type="term" value="C:plasma membrane"/>
    <property type="evidence" value="ECO:0007669"/>
    <property type="project" value="UniProtKB-SubCell"/>
</dbReference>
<feature type="domain" description="Cache" evidence="7">
    <location>
        <begin position="121"/>
        <end position="280"/>
    </location>
</feature>
<evidence type="ECO:0000313" key="9">
    <source>
        <dbReference type="Proteomes" id="UP000187209"/>
    </source>
</evidence>
<dbReference type="Gene3D" id="3.30.450.20">
    <property type="entry name" value="PAS domain"/>
    <property type="match status" value="1"/>
</dbReference>
<evidence type="ECO:0000256" key="4">
    <source>
        <dbReference type="ARBA" id="ARBA00022989"/>
    </source>
</evidence>
<sequence length="508" mass="58565">MGILENYSQWPLSRQLQVVFIISCFLLTLVLVIITRIQLDWLRDKIIKDSTKVLEDNLISQMIKFGEFESKFMSNEFSNYIAHVRSLNHTDRIVLGYSDYKKSPFNRTIPVWHENVAENSLDYSQAVFYSRLGKTADVVDIMDKDSAIDKIYPNIYSEEYISLYQGFQVGEILHYYPGIMTEGTDYTPLVREWYYKAAGDIGNIIFTEPYIDITTGQWIITVSTAMLDNSDSPKFFGVAAADITLVSITSKISKIKILDTGFLMLVSSGGMILTMPESWKPSDSTLTLRIFDTTYTGISETQWNNIKNSVTGSEHNFNDINGTKIIMTKHDISPFSNSNNITHYLLVCAKKNESDSGRDSILTNFSKTYNTIFWAIFSIAVVVLLTVGVLIHLVSRKTTRQLKIIENIFGRIIRRALFPKMKMDSYFQKLDNCNSDGIVTFIQACKEKVRKIENLEMEYGSYKWGFTRPRDQLLYLQWTQRLYPNSEFSDKVVDWWDMMPNLEKVLTK</sequence>
<feature type="transmembrane region" description="Helical" evidence="6">
    <location>
        <begin position="372"/>
        <end position="394"/>
    </location>
</feature>
<feature type="transmembrane region" description="Helical" evidence="6">
    <location>
        <begin position="16"/>
        <end position="35"/>
    </location>
</feature>
<evidence type="ECO:0000256" key="5">
    <source>
        <dbReference type="ARBA" id="ARBA00023136"/>
    </source>
</evidence>
<dbReference type="InterPro" id="IPR033479">
    <property type="entry name" value="dCache_1"/>
</dbReference>
<dbReference type="Proteomes" id="UP000187209">
    <property type="component" value="Unassembled WGS sequence"/>
</dbReference>
<organism evidence="8 9">
    <name type="scientific">Stentor coeruleus</name>
    <dbReference type="NCBI Taxonomy" id="5963"/>
    <lineage>
        <taxon>Eukaryota</taxon>
        <taxon>Sar</taxon>
        <taxon>Alveolata</taxon>
        <taxon>Ciliophora</taxon>
        <taxon>Postciliodesmatophora</taxon>
        <taxon>Heterotrichea</taxon>
        <taxon>Heterotrichida</taxon>
        <taxon>Stentoridae</taxon>
        <taxon>Stentor</taxon>
    </lineage>
</organism>
<evidence type="ECO:0000256" key="3">
    <source>
        <dbReference type="ARBA" id="ARBA00022692"/>
    </source>
</evidence>
<proteinExistence type="predicted"/>
<reference evidence="8 9" key="1">
    <citation type="submission" date="2016-11" db="EMBL/GenBank/DDBJ databases">
        <title>The macronuclear genome of Stentor coeruleus: a giant cell with tiny introns.</title>
        <authorList>
            <person name="Slabodnick M."/>
            <person name="Ruby J.G."/>
            <person name="Reiff S.B."/>
            <person name="Swart E.C."/>
            <person name="Gosai S."/>
            <person name="Prabakaran S."/>
            <person name="Witkowska E."/>
            <person name="Larue G.E."/>
            <person name="Fisher S."/>
            <person name="Freeman R.M."/>
            <person name="Gunawardena J."/>
            <person name="Chu W."/>
            <person name="Stover N.A."/>
            <person name="Gregory B.D."/>
            <person name="Nowacki M."/>
            <person name="Derisi J."/>
            <person name="Roy S.W."/>
            <person name="Marshall W.F."/>
            <person name="Sood P."/>
        </authorList>
    </citation>
    <scope>NUCLEOTIDE SEQUENCE [LARGE SCALE GENOMIC DNA]</scope>
    <source>
        <strain evidence="8">WM001</strain>
    </source>
</reference>
<evidence type="ECO:0000256" key="2">
    <source>
        <dbReference type="ARBA" id="ARBA00022475"/>
    </source>
</evidence>
<dbReference type="AlphaFoldDB" id="A0A1R2CFP2"/>
<evidence type="ECO:0000313" key="8">
    <source>
        <dbReference type="EMBL" id="OMJ87775.1"/>
    </source>
</evidence>
<keyword evidence="5 6" id="KW-0472">Membrane</keyword>